<evidence type="ECO:0000259" key="4">
    <source>
        <dbReference type="Pfam" id="PF01266"/>
    </source>
</evidence>
<dbReference type="PANTHER" id="PTHR13847:SF280">
    <property type="entry name" value="D-AMINO ACID DEHYDROGENASE"/>
    <property type="match status" value="1"/>
</dbReference>
<evidence type="ECO:0000313" key="6">
    <source>
        <dbReference type="Proteomes" id="UP000633219"/>
    </source>
</evidence>
<sequence>MGPVVDVVPTSTEMPASTDVVIIGGGIIGVSTALFLALRGVSVVLLEKGHIAGEQSSRNWGWVRRMGRDPRELPLIVEAFKIWDGMEALVGEDVGFRRTGILYMCDNDKDVAHHQDWLRKADDYALDSRIVTGPELAGLRPGAAKPSHAALYTGSDGRAEPQKAGPAIVRAAIRAGASVLQQCSVRTIETEGGRVSGVVTERGPIRASTVVIAGGAWSSTLCHGLGIRLPQLAVRSSVMRTGPVEGGPEGAAWADGYAYRKRLDGGYTIAEGSSSRHEIVPDSFRYFRDFVPMMLQEWQSFSLRISPDFVGLLGGNQDGLLYERHRVLDPAPDLALLRRAQSRIERAFPVFQGAPIVQRWAGYIDATPDAVPVISTVKSQPGLVIATGFSGHGFGIGPAAGRLTADIVTGDTPLVDPTPFRYERFIDGTRHRPSTGV</sequence>
<dbReference type="GO" id="GO:0005737">
    <property type="term" value="C:cytoplasm"/>
    <property type="evidence" value="ECO:0007669"/>
    <property type="project" value="TreeGrafter"/>
</dbReference>
<dbReference type="InterPro" id="IPR036188">
    <property type="entry name" value="FAD/NAD-bd_sf"/>
</dbReference>
<dbReference type="Proteomes" id="UP000633219">
    <property type="component" value="Unassembled WGS sequence"/>
</dbReference>
<dbReference type="GO" id="GO:0055130">
    <property type="term" value="P:D-alanine catabolic process"/>
    <property type="evidence" value="ECO:0007669"/>
    <property type="project" value="TreeGrafter"/>
</dbReference>
<comment type="similarity">
    <text evidence="1">Belongs to the DadA oxidoreductase family.</text>
</comment>
<dbReference type="EMBL" id="JAEQNC010000009">
    <property type="protein sequence ID" value="MBL0373740.1"/>
    <property type="molecule type" value="Genomic_DNA"/>
</dbReference>
<evidence type="ECO:0000256" key="2">
    <source>
        <dbReference type="ARBA" id="ARBA00023002"/>
    </source>
</evidence>
<comment type="caution">
    <text evidence="5">The sequence shown here is derived from an EMBL/GenBank/DDBJ whole genome shotgun (WGS) entry which is preliminary data.</text>
</comment>
<name>A0A936YVJ6_9HYPH</name>
<keyword evidence="6" id="KW-1185">Reference proteome</keyword>
<feature type="transmembrane region" description="Helical" evidence="3">
    <location>
        <begin position="20"/>
        <end position="38"/>
    </location>
</feature>
<feature type="domain" description="FAD dependent oxidoreductase" evidence="4">
    <location>
        <begin position="19"/>
        <end position="406"/>
    </location>
</feature>
<keyword evidence="3" id="KW-0472">Membrane</keyword>
<dbReference type="InterPro" id="IPR006076">
    <property type="entry name" value="FAD-dep_OxRdtase"/>
</dbReference>
<dbReference type="RefSeq" id="WP_201660729.1">
    <property type="nucleotide sequence ID" value="NZ_JAEQNC010000009.1"/>
</dbReference>
<keyword evidence="3" id="KW-1133">Transmembrane helix</keyword>
<protein>
    <submittedName>
        <fullName evidence="5">FAD-binding oxidoreductase</fullName>
    </submittedName>
</protein>
<gene>
    <name evidence="5" type="ORF">JJB09_17090</name>
</gene>
<dbReference type="PANTHER" id="PTHR13847">
    <property type="entry name" value="SARCOSINE DEHYDROGENASE-RELATED"/>
    <property type="match status" value="1"/>
</dbReference>
<dbReference type="AlphaFoldDB" id="A0A936YVJ6"/>
<proteinExistence type="inferred from homology"/>
<evidence type="ECO:0000313" key="5">
    <source>
        <dbReference type="EMBL" id="MBL0373740.1"/>
    </source>
</evidence>
<dbReference type="GO" id="GO:0008718">
    <property type="term" value="F:D-amino-acid dehydrogenase activity"/>
    <property type="evidence" value="ECO:0007669"/>
    <property type="project" value="TreeGrafter"/>
</dbReference>
<dbReference type="Gene3D" id="3.30.9.10">
    <property type="entry name" value="D-Amino Acid Oxidase, subunit A, domain 2"/>
    <property type="match status" value="1"/>
</dbReference>
<dbReference type="Gene3D" id="3.50.50.60">
    <property type="entry name" value="FAD/NAD(P)-binding domain"/>
    <property type="match status" value="2"/>
</dbReference>
<dbReference type="SUPFAM" id="SSF51905">
    <property type="entry name" value="FAD/NAD(P)-binding domain"/>
    <property type="match status" value="1"/>
</dbReference>
<evidence type="ECO:0000256" key="1">
    <source>
        <dbReference type="ARBA" id="ARBA00009410"/>
    </source>
</evidence>
<dbReference type="Pfam" id="PF01266">
    <property type="entry name" value="DAO"/>
    <property type="match status" value="1"/>
</dbReference>
<accession>A0A936YVJ6</accession>
<organism evidence="5 6">
    <name type="scientific">Rhizobium setariae</name>
    <dbReference type="NCBI Taxonomy" id="2801340"/>
    <lineage>
        <taxon>Bacteria</taxon>
        <taxon>Pseudomonadati</taxon>
        <taxon>Pseudomonadota</taxon>
        <taxon>Alphaproteobacteria</taxon>
        <taxon>Hyphomicrobiales</taxon>
        <taxon>Rhizobiaceae</taxon>
        <taxon>Rhizobium/Agrobacterium group</taxon>
        <taxon>Rhizobium</taxon>
    </lineage>
</organism>
<dbReference type="GO" id="GO:0005886">
    <property type="term" value="C:plasma membrane"/>
    <property type="evidence" value="ECO:0007669"/>
    <property type="project" value="TreeGrafter"/>
</dbReference>
<keyword evidence="3" id="KW-0812">Transmembrane</keyword>
<reference evidence="5" key="1">
    <citation type="submission" date="2021-01" db="EMBL/GenBank/DDBJ databases">
        <title>Rhizobium sp. strain KVB221 16S ribosomal RNA gene Genome sequencing and assembly.</title>
        <authorList>
            <person name="Kang M."/>
        </authorList>
    </citation>
    <scope>NUCLEOTIDE SEQUENCE</scope>
    <source>
        <strain evidence="5">KVB221</strain>
    </source>
</reference>
<keyword evidence="2" id="KW-0560">Oxidoreductase</keyword>
<evidence type="ECO:0000256" key="3">
    <source>
        <dbReference type="SAM" id="Phobius"/>
    </source>
</evidence>